<dbReference type="eggNOG" id="KOG0035">
    <property type="taxonomic scope" value="Eukaryota"/>
</dbReference>
<dbReference type="GO" id="GO:0005886">
    <property type="term" value="C:plasma membrane"/>
    <property type="evidence" value="ECO:0000318"/>
    <property type="project" value="GO_Central"/>
</dbReference>
<dbReference type="FunFam" id="1.10.238.10:FF:000004">
    <property type="entry name" value="Actinin alpha 1"/>
    <property type="match status" value="1"/>
</dbReference>
<evidence type="ECO:0000256" key="2">
    <source>
        <dbReference type="ARBA" id="ARBA00022723"/>
    </source>
</evidence>
<dbReference type="InterPro" id="IPR001589">
    <property type="entry name" value="Actinin_actin-bd_CS"/>
</dbReference>
<keyword evidence="6" id="KW-0175">Coiled coil</keyword>
<dbReference type="GO" id="GO:0051015">
    <property type="term" value="F:actin filament binding"/>
    <property type="evidence" value="ECO:0000318"/>
    <property type="project" value="GO_Central"/>
</dbReference>
<proteinExistence type="inferred from homology"/>
<dbReference type="InterPro" id="IPR001715">
    <property type="entry name" value="CH_dom"/>
</dbReference>
<dbReference type="Pfam" id="PF00435">
    <property type="entry name" value="Spectrin"/>
    <property type="match status" value="3"/>
</dbReference>
<dbReference type="SUPFAM" id="SSF46966">
    <property type="entry name" value="Spectrin repeat"/>
    <property type="match status" value="4"/>
</dbReference>
<evidence type="ECO:0000256" key="3">
    <source>
        <dbReference type="ARBA" id="ARBA00022737"/>
    </source>
</evidence>
<dbReference type="PROSITE" id="PS00018">
    <property type="entry name" value="EF_HAND_1"/>
    <property type="match status" value="2"/>
</dbReference>
<dbReference type="GO" id="GO:0030864">
    <property type="term" value="C:cortical actin cytoskeleton"/>
    <property type="evidence" value="ECO:0000318"/>
    <property type="project" value="GO_Central"/>
</dbReference>
<dbReference type="SMART" id="SM00150">
    <property type="entry name" value="SPEC"/>
    <property type="match status" value="4"/>
</dbReference>
<evidence type="ECO:0000313" key="10">
    <source>
        <dbReference type="Proteomes" id="UP000001357"/>
    </source>
</evidence>
<evidence type="ECO:0000259" key="7">
    <source>
        <dbReference type="PROSITE" id="PS50021"/>
    </source>
</evidence>
<sequence>MAATSQSAAFAEQEEGPRVLDDQWQRQQQKTFTAWINSHLRKRSLKIEDIAVDLCDGKLLLQLVEIIADETLPKAAKGKMRIHNVENVGKALNFIQSKGVNVSSIAPEEVVDSNLKMILGLVWMLILRFEIQDISEEHMNAKDALLLWCQRKTEPYNNIDIQNFHMSWKDGLGFCGLIHRHRPDLLDFSKLRKDNPRENFELAFEVAERDLDIPKMLDVEDMLTCIKPDERSVMTYVAAYYKAFASSNKSELAAKKIAAVLETNREHERMMEEYEEMATDLLAWLNTNIERLDQRPALNTVPECQSQLEEANKFRGEEVPPKLEEKSRLEMHYATLQTKLRLSGRPPYVPNEGKEIEDIHNRWQDLETADGNHKDFLLEELRRVRLAESKAERFNAKATTHENWTQGRDEELASDDYSDKNLAGISALLKKHEAFQSDLTAHEQRVHEIGTLANELDELRYHDADSVNDRYAAIYETWQTLVQLTHDRQTNLQQAEERQRHLDDLFLEYAKQAPPFGNFAELACEKLQEPYIVDTEEDVTVLQQEHEAFKAELPQYQQAFESLQVLQQGMQELGNTSNPYSPHNFEDLSQQWTRVQELVTRRDEQLAEEASHQQGREQIRREFASAADEASAFLQNKDSTVNQIIEQSTQATLEDAVQQLQGLQTEVEQHRSSQDALEGIHQKQQEKLIYKNPHTSATIESVRGHFNALKNRIVAQVNEFNNQILSRDATNITDEQMAEFRQSFEHFDKDKSGRLERREFHGVLLSLGHPVAEVYKDDGSDKEFESIWERVDLNKEGTVTFDEFVRFKAEESAGAETSSQLLEAFQILANGQPYVMATDLQRELSPELYEYCVQHMVPYGDGPEGALDYQSFATALYGESEL</sequence>
<gene>
    <name evidence="9" type="ORF">MONBRDRAFT_32785</name>
</gene>
<name>A9V1P2_MONBE</name>
<dbReference type="CDD" id="cd00176">
    <property type="entry name" value="SPEC"/>
    <property type="match status" value="3"/>
</dbReference>
<organism evidence="9 10">
    <name type="scientific">Monosiga brevicollis</name>
    <name type="common">Choanoflagellate</name>
    <dbReference type="NCBI Taxonomy" id="81824"/>
    <lineage>
        <taxon>Eukaryota</taxon>
        <taxon>Choanoflagellata</taxon>
        <taxon>Craspedida</taxon>
        <taxon>Salpingoecidae</taxon>
        <taxon>Monosiga</taxon>
    </lineage>
</organism>
<keyword evidence="5" id="KW-0009">Actin-binding</keyword>
<dbReference type="OMA" id="IMILVDP"/>
<dbReference type="SUPFAM" id="SSF47576">
    <property type="entry name" value="Calponin-homology domain, CH-domain"/>
    <property type="match status" value="1"/>
</dbReference>
<dbReference type="GO" id="GO:0005509">
    <property type="term" value="F:calcium ion binding"/>
    <property type="evidence" value="ECO:0007669"/>
    <property type="project" value="InterPro"/>
</dbReference>
<dbReference type="Gene3D" id="1.20.58.60">
    <property type="match status" value="4"/>
</dbReference>
<dbReference type="PROSITE" id="PS50021">
    <property type="entry name" value="CH"/>
    <property type="match status" value="2"/>
</dbReference>
<dbReference type="PROSITE" id="PS00020">
    <property type="entry name" value="ACTININ_2"/>
    <property type="match status" value="1"/>
</dbReference>
<dbReference type="SMART" id="SM01184">
    <property type="entry name" value="efhand_Ca_insen"/>
    <property type="match status" value="1"/>
</dbReference>
<keyword evidence="3" id="KW-0677">Repeat</keyword>
<feature type="domain" description="Calponin-homology (CH)" evidence="7">
    <location>
        <begin position="26"/>
        <end position="130"/>
    </location>
</feature>
<dbReference type="Proteomes" id="UP000001357">
    <property type="component" value="Unassembled WGS sequence"/>
</dbReference>
<keyword evidence="10" id="KW-1185">Reference proteome</keyword>
<dbReference type="GeneID" id="5891941"/>
<dbReference type="Pfam" id="PF00307">
    <property type="entry name" value="CH"/>
    <property type="match status" value="2"/>
</dbReference>
<dbReference type="CDD" id="cd00051">
    <property type="entry name" value="EFh"/>
    <property type="match status" value="1"/>
</dbReference>
<feature type="coiled-coil region" evidence="6">
    <location>
        <begin position="646"/>
        <end position="673"/>
    </location>
</feature>
<dbReference type="GO" id="GO:0042995">
    <property type="term" value="C:cell projection"/>
    <property type="evidence" value="ECO:0000318"/>
    <property type="project" value="GO_Central"/>
</dbReference>
<dbReference type="CDD" id="cd21216">
    <property type="entry name" value="CH_ACTN_rpt2"/>
    <property type="match status" value="1"/>
</dbReference>
<dbReference type="SMART" id="SM00054">
    <property type="entry name" value="EFh"/>
    <property type="match status" value="2"/>
</dbReference>
<evidence type="ECO:0000313" key="9">
    <source>
        <dbReference type="EMBL" id="EDQ88477.1"/>
    </source>
</evidence>
<dbReference type="FunCoup" id="A9V1P2">
    <property type="interactions" value="669"/>
</dbReference>
<dbReference type="InterPro" id="IPR002017">
    <property type="entry name" value="Spectrin_repeat"/>
</dbReference>
<dbReference type="KEGG" id="mbr:MONBRDRAFT_32785"/>
<dbReference type="SMART" id="SM00033">
    <property type="entry name" value="CH"/>
    <property type="match status" value="2"/>
</dbReference>
<comment type="similarity">
    <text evidence="1">Belongs to the alpha-actinin family.</text>
</comment>
<dbReference type="PROSITE" id="PS50222">
    <property type="entry name" value="EF_HAND_2"/>
    <property type="match status" value="2"/>
</dbReference>
<evidence type="ECO:0000256" key="4">
    <source>
        <dbReference type="ARBA" id="ARBA00022837"/>
    </source>
</evidence>
<dbReference type="Gene3D" id="1.10.238.10">
    <property type="entry name" value="EF-hand"/>
    <property type="match status" value="2"/>
</dbReference>
<protein>
    <recommendedName>
        <fullName evidence="11">Alpha-actinin</fullName>
    </recommendedName>
</protein>
<evidence type="ECO:0000256" key="6">
    <source>
        <dbReference type="SAM" id="Coils"/>
    </source>
</evidence>
<dbReference type="InterPro" id="IPR011992">
    <property type="entry name" value="EF-hand-dom_pair"/>
</dbReference>
<dbReference type="PROSITE" id="PS00019">
    <property type="entry name" value="ACTININ_1"/>
    <property type="match status" value="1"/>
</dbReference>
<dbReference type="STRING" id="81824.A9V1P2"/>
<feature type="domain" description="EF-hand" evidence="8">
    <location>
        <begin position="779"/>
        <end position="814"/>
    </location>
</feature>
<dbReference type="Pfam" id="PF08726">
    <property type="entry name" value="EFhand_Ca_insen"/>
    <property type="match status" value="1"/>
</dbReference>
<dbReference type="GO" id="GO:0030036">
    <property type="term" value="P:actin cytoskeleton organization"/>
    <property type="evidence" value="ECO:0000318"/>
    <property type="project" value="GO_Central"/>
</dbReference>
<dbReference type="EMBL" id="CH991554">
    <property type="protein sequence ID" value="EDQ88477.1"/>
    <property type="molecule type" value="Genomic_DNA"/>
</dbReference>
<feature type="domain" description="EF-hand" evidence="8">
    <location>
        <begin position="735"/>
        <end position="770"/>
    </location>
</feature>
<dbReference type="InterPro" id="IPR018159">
    <property type="entry name" value="Spectrin/alpha-actinin"/>
</dbReference>
<dbReference type="InterPro" id="IPR018247">
    <property type="entry name" value="EF_Hand_1_Ca_BS"/>
</dbReference>
<dbReference type="InterPro" id="IPR014837">
    <property type="entry name" value="EF-hand_Ca_insen"/>
</dbReference>
<dbReference type="FunFam" id="1.10.418.10:FF:000036">
    <property type="entry name" value="Actinin alpha 1"/>
    <property type="match status" value="1"/>
</dbReference>
<dbReference type="CDD" id="cd21214">
    <property type="entry name" value="CH_ACTN_rpt1"/>
    <property type="match status" value="1"/>
</dbReference>
<accession>A9V1P2</accession>
<evidence type="ECO:0000259" key="8">
    <source>
        <dbReference type="PROSITE" id="PS50222"/>
    </source>
</evidence>
<reference evidence="9 10" key="1">
    <citation type="journal article" date="2008" name="Nature">
        <title>The genome of the choanoflagellate Monosiga brevicollis and the origin of metazoans.</title>
        <authorList>
            <consortium name="JGI Sequencing"/>
            <person name="King N."/>
            <person name="Westbrook M.J."/>
            <person name="Young S.L."/>
            <person name="Kuo A."/>
            <person name="Abedin M."/>
            <person name="Chapman J."/>
            <person name="Fairclough S."/>
            <person name="Hellsten U."/>
            <person name="Isogai Y."/>
            <person name="Letunic I."/>
            <person name="Marr M."/>
            <person name="Pincus D."/>
            <person name="Putnam N."/>
            <person name="Rokas A."/>
            <person name="Wright K.J."/>
            <person name="Zuzow R."/>
            <person name="Dirks W."/>
            <person name="Good M."/>
            <person name="Goodstein D."/>
            <person name="Lemons D."/>
            <person name="Li W."/>
            <person name="Lyons J.B."/>
            <person name="Morris A."/>
            <person name="Nichols S."/>
            <person name="Richter D.J."/>
            <person name="Salamov A."/>
            <person name="Bork P."/>
            <person name="Lim W.A."/>
            <person name="Manning G."/>
            <person name="Miller W.T."/>
            <person name="McGinnis W."/>
            <person name="Shapiro H."/>
            <person name="Tjian R."/>
            <person name="Grigoriev I.V."/>
            <person name="Rokhsar D."/>
        </authorList>
    </citation>
    <scope>NUCLEOTIDE SEQUENCE [LARGE SCALE GENOMIC DNA]</scope>
    <source>
        <strain evidence="10">MX1 / ATCC 50154</strain>
    </source>
</reference>
<evidence type="ECO:0008006" key="11">
    <source>
        <dbReference type="Google" id="ProtNLM"/>
    </source>
</evidence>
<dbReference type="SUPFAM" id="SSF47473">
    <property type="entry name" value="EF-hand"/>
    <property type="match status" value="1"/>
</dbReference>
<dbReference type="InterPro" id="IPR036872">
    <property type="entry name" value="CH_dom_sf"/>
</dbReference>
<evidence type="ECO:0000256" key="5">
    <source>
        <dbReference type="ARBA" id="ARBA00023203"/>
    </source>
</evidence>
<keyword evidence="2" id="KW-0479">Metal-binding</keyword>
<dbReference type="PANTHER" id="PTHR11915">
    <property type="entry name" value="SPECTRIN/FILAMIN RELATED CYTOSKELETAL PROTEIN"/>
    <property type="match status" value="1"/>
</dbReference>
<dbReference type="RefSeq" id="XP_001746581.1">
    <property type="nucleotide sequence ID" value="XM_001746529.1"/>
</dbReference>
<dbReference type="AlphaFoldDB" id="A9V1P2"/>
<dbReference type="InterPro" id="IPR002048">
    <property type="entry name" value="EF_hand_dom"/>
</dbReference>
<dbReference type="FunFam" id="1.10.418.10:FF:000001">
    <property type="entry name" value="Actinin alpha 1"/>
    <property type="match status" value="1"/>
</dbReference>
<dbReference type="Gene3D" id="1.10.418.10">
    <property type="entry name" value="Calponin-like domain"/>
    <property type="match status" value="2"/>
</dbReference>
<feature type="domain" description="Calponin-homology (CH)" evidence="7">
    <location>
        <begin position="139"/>
        <end position="245"/>
    </location>
</feature>
<dbReference type="InParanoid" id="A9V1P2"/>
<dbReference type="GO" id="GO:0030054">
    <property type="term" value="C:cell junction"/>
    <property type="evidence" value="ECO:0000318"/>
    <property type="project" value="GO_Central"/>
</dbReference>
<keyword evidence="4" id="KW-0106">Calcium</keyword>
<dbReference type="Pfam" id="PF13499">
    <property type="entry name" value="EF-hand_7"/>
    <property type="match status" value="1"/>
</dbReference>
<evidence type="ECO:0000256" key="1">
    <source>
        <dbReference type="ARBA" id="ARBA00010255"/>
    </source>
</evidence>